<comment type="similarity">
    <text evidence="2 3">Belongs to the YajQ family.</text>
</comment>
<reference evidence="5" key="1">
    <citation type="submission" date="2016-09" db="EMBL/GenBank/DDBJ databases">
        <authorList>
            <person name="Wan X."/>
            <person name="Hou S."/>
        </authorList>
    </citation>
    <scope>NUCLEOTIDE SEQUENCE [LARGE SCALE GENOMIC DNA]</scope>
    <source>
        <strain evidence="5">KH87</strain>
    </source>
</reference>
<dbReference type="InterPro" id="IPR007551">
    <property type="entry name" value="YajQ/Smlt4090-like"/>
</dbReference>
<dbReference type="GO" id="GO:0005829">
    <property type="term" value="C:cytosol"/>
    <property type="evidence" value="ECO:0007669"/>
    <property type="project" value="TreeGrafter"/>
</dbReference>
<dbReference type="OrthoDB" id="9801447at2"/>
<dbReference type="InterPro" id="IPR035571">
    <property type="entry name" value="UPF0234-like_C"/>
</dbReference>
<name>A0A1E7Q558_9GAMM</name>
<comment type="function">
    <text evidence="3">Nucleotide-binding protein.</text>
</comment>
<dbReference type="InterPro" id="IPR036183">
    <property type="entry name" value="YajQ-like_sf"/>
</dbReference>
<comment type="caution">
    <text evidence="4">The sequence shown here is derived from an EMBL/GenBank/DDBJ whole genome shotgun (WGS) entry which is preliminary data.</text>
</comment>
<organism evidence="4 5">
    <name type="scientific">Rheinheimera salexigens</name>
    <dbReference type="NCBI Taxonomy" id="1628148"/>
    <lineage>
        <taxon>Bacteria</taxon>
        <taxon>Pseudomonadati</taxon>
        <taxon>Pseudomonadota</taxon>
        <taxon>Gammaproteobacteria</taxon>
        <taxon>Chromatiales</taxon>
        <taxon>Chromatiaceae</taxon>
        <taxon>Rheinheimera</taxon>
    </lineage>
</organism>
<evidence type="ECO:0000256" key="2">
    <source>
        <dbReference type="ARBA" id="ARBA00093450"/>
    </source>
</evidence>
<evidence type="ECO:0000313" key="4">
    <source>
        <dbReference type="EMBL" id="OEY69322.1"/>
    </source>
</evidence>
<dbReference type="EMBL" id="MKEK01000001">
    <property type="protein sequence ID" value="OEY69322.1"/>
    <property type="molecule type" value="Genomic_DNA"/>
</dbReference>
<evidence type="ECO:0000256" key="3">
    <source>
        <dbReference type="HAMAP-Rule" id="MF_00632"/>
    </source>
</evidence>
<dbReference type="GO" id="GO:0000166">
    <property type="term" value="F:nucleotide binding"/>
    <property type="evidence" value="ECO:0007669"/>
    <property type="project" value="UniProtKB-UniRule"/>
</dbReference>
<dbReference type="AlphaFoldDB" id="A0A1E7Q558"/>
<dbReference type="Gene3D" id="3.30.70.990">
    <property type="entry name" value="YajQ-like, domain 2"/>
    <property type="match status" value="1"/>
</dbReference>
<dbReference type="SUPFAM" id="SSF89963">
    <property type="entry name" value="YajQ-like"/>
    <property type="match status" value="2"/>
</dbReference>
<dbReference type="HAMAP" id="MF_00632">
    <property type="entry name" value="UPF0234"/>
    <property type="match status" value="1"/>
</dbReference>
<accession>A0A1E7Q558</accession>
<dbReference type="STRING" id="1628148.BI198_06865"/>
<dbReference type="PANTHER" id="PTHR30476:SF0">
    <property type="entry name" value="UPF0234 PROTEIN YAJQ"/>
    <property type="match status" value="1"/>
</dbReference>
<dbReference type="FunFam" id="3.30.70.860:FF:000001">
    <property type="entry name" value="UPF0234 protein YajQ"/>
    <property type="match status" value="1"/>
</dbReference>
<dbReference type="RefSeq" id="WP_070048888.1">
    <property type="nucleotide sequence ID" value="NZ_CBCSDO010000006.1"/>
</dbReference>
<dbReference type="PANTHER" id="PTHR30476">
    <property type="entry name" value="UPF0234 PROTEIN YAJQ"/>
    <property type="match status" value="1"/>
</dbReference>
<evidence type="ECO:0000313" key="5">
    <source>
        <dbReference type="Proteomes" id="UP000242258"/>
    </source>
</evidence>
<dbReference type="Proteomes" id="UP000242258">
    <property type="component" value="Unassembled WGS sequence"/>
</dbReference>
<gene>
    <name evidence="4" type="ORF">BI198_06865</name>
</gene>
<sequence>MPSFDIVSEVDQQEVLNAVENANRELATRFDFRGVTAEFTLKEKLITMQAEAEFQLQQMLEIFLAKAIKRGLDVRSFKDEDVVHSGKTYSQNLTLQQGIDAAMAKKLVKLIKDNKLKVQASIQGEQVRVTGKKRDDLQDAMAVVRGAELEQAFQFNNFRD</sequence>
<keyword evidence="5" id="KW-1185">Reference proteome</keyword>
<dbReference type="NCBIfam" id="NF003819">
    <property type="entry name" value="PRK05412.1"/>
    <property type="match status" value="1"/>
</dbReference>
<dbReference type="CDD" id="cd11740">
    <property type="entry name" value="YajQ_like"/>
    <property type="match status" value="1"/>
</dbReference>
<dbReference type="Gene3D" id="3.30.70.860">
    <property type="match status" value="1"/>
</dbReference>
<dbReference type="InterPro" id="IPR035570">
    <property type="entry name" value="UPF0234_N"/>
</dbReference>
<evidence type="ECO:0000256" key="1">
    <source>
        <dbReference type="ARBA" id="ARBA00022741"/>
    </source>
</evidence>
<proteinExistence type="inferred from homology"/>
<keyword evidence="1 3" id="KW-0547">Nucleotide-binding</keyword>
<dbReference type="Pfam" id="PF04461">
    <property type="entry name" value="YajQ"/>
    <property type="match status" value="1"/>
</dbReference>
<protein>
    <recommendedName>
        <fullName evidence="3">Nucleotide-binding protein BI198_06865</fullName>
    </recommendedName>
</protein>